<dbReference type="Gene3D" id="3.80.10.10">
    <property type="entry name" value="Ribonuclease Inhibitor"/>
    <property type="match status" value="1"/>
</dbReference>
<dbReference type="PROSITE" id="PS51450">
    <property type="entry name" value="LRR"/>
    <property type="match status" value="1"/>
</dbReference>
<sequence length="1252" mass="140528">MGLKRKLPFDFKSLYKTYLAQAWPTDEAIRAAKPYGLRTSVKTAFVMAAFLQENEGSLSLEGLQLALLSAGLGDNQIKFDFINNAQLEHSTRPMDEVDTFRLMLYRYTAQDLWVFRHRSSGLTLLYIPGNSSPLHEFADLKALKSWVVQQARDPLKKVALVAHFSKDDREDGTFHAGVLTALDGMAIYPLQHHLTRNAGFFNDDGYWDPASYINLAGEPRTIDPFAELVMVMKQASLATAEEIIRDDADVNRANLSAVVEPTVRWLNQWGALALFFPGGEGLLALAGLIEAAYGINEIVDAEDPEHRKEGLTRTVFGLLNALPLAFEVGGGKPDINVPSPGEKLPEPVIVEPAPIDPGPGVSPAPGGSVDLPLAEWSRPRLMRCIGPSVESFSEETLEQVRKVSGIDDNGLRLLHAEHRAPRGILADTISRFKIDQDLQTLIERLSSGQHAQVDSTLVQWLTRDKDWPADVGLRLMDKERIVWEFRGRASVRPIVVQQGDGLLQAVVRRLDTEEMRALLADQLSAKSLLPDLDTRVQLLRKKLGSIAQRQRTDLFKQRYLALQKTDSELLLTLRQEHPDLPNAVLEQMLIRENLTASQNLTLEETKQLMLRLETRAQEYERSVRLARAYEGLFLDSVSNVDSDTLLLHTVERMPGWTRNVCIEVREGSFNGNVLDRIGAKGAPQWRCLVKMGNRYQAFDTFGQPAHAAENFADAVLHALPDTELAALRLHADDGLLNFKFKIRQQALPRQELATVLRRQELRSPFYDPDDGGLKGGGAPVPVSGEELTRVISRLSVKEFYPYFTDAQADEFLHRFGVGAVRELDRLKAEFERLETGLRDWEGQVEADMEAVDGLTLSEDELDEDLSDEELEAINDERIEEWLGTEREYRRTLATVLKKRFKWQGDESEKIYLDGQMVGFRLDLTRISPGRLYGLPTLGMRFSGVASLEISGECDGLVQFLEAFPELQTLELSRVSLNELPAAIMTMTGLRTLKIYNAELVLTPANAGSFSNLIHLRELSLDSNPLGRPPSVLGLSELQKLSLSDTRITSCPVGIAHTPYLKLLDLSGNQISRVPESVLQQSLLSETGKIPSGRNVILDFNPITDRDTLQRLIAHRRRTGIDLWRNSNAPDVQQPADWLQGLPEQQMKPRAALWARLAGDPKTAMFAERFKTLGQTPEYLVEREDLQRRVWEVLEGVARADERLQHHLISLAANGSKSPAVLLEEFEIAIRQYDAWKSMPQPSFMLPKRPRLE</sequence>
<comment type="similarity">
    <text evidence="6">Belongs to the LRR-containing bacterial E3 ligase family.</text>
</comment>
<dbReference type="Proteomes" id="UP000337909">
    <property type="component" value="Unassembled WGS sequence"/>
</dbReference>
<evidence type="ECO:0000256" key="4">
    <source>
        <dbReference type="ARBA" id="ARBA00022737"/>
    </source>
</evidence>
<dbReference type="InterPro" id="IPR050216">
    <property type="entry name" value="LRR_domain-containing"/>
</dbReference>
<keyword evidence="6" id="KW-1035">Host cytoplasm</keyword>
<evidence type="ECO:0000256" key="2">
    <source>
        <dbReference type="ARBA" id="ARBA00012483"/>
    </source>
</evidence>
<evidence type="ECO:0000313" key="9">
    <source>
        <dbReference type="Proteomes" id="UP000337909"/>
    </source>
</evidence>
<keyword evidence="3" id="KW-0433">Leucine-rich repeat</keyword>
<dbReference type="GO" id="GO:0016567">
    <property type="term" value="P:protein ubiquitination"/>
    <property type="evidence" value="ECO:0007669"/>
    <property type="project" value="InterPro"/>
</dbReference>
<comment type="caution">
    <text evidence="6">Lacks conserved residue(s) required for the propagation of feature annotation.</text>
</comment>
<dbReference type="SUPFAM" id="SSF52058">
    <property type="entry name" value="L domain-like"/>
    <property type="match status" value="1"/>
</dbReference>
<comment type="catalytic activity">
    <reaction evidence="1">
        <text>S-ubiquitinyl-[E2 ubiquitin-conjugating enzyme]-L-cysteine + [acceptor protein]-L-lysine = [E2 ubiquitin-conjugating enzyme]-L-cysteine + N(6)-ubiquitinyl-[acceptor protein]-L-lysine.</text>
        <dbReference type="EC" id="2.3.2.27"/>
    </reaction>
</comment>
<evidence type="ECO:0000256" key="3">
    <source>
        <dbReference type="ARBA" id="ARBA00022614"/>
    </source>
</evidence>
<evidence type="ECO:0000256" key="6">
    <source>
        <dbReference type="PROSITE-ProRule" id="PRU01398"/>
    </source>
</evidence>
<evidence type="ECO:0000313" key="8">
    <source>
        <dbReference type="EMBL" id="VVO22732.1"/>
    </source>
</evidence>
<dbReference type="EMBL" id="CABVHQ010000052">
    <property type="protein sequence ID" value="VVO22732.1"/>
    <property type="molecule type" value="Genomic_DNA"/>
</dbReference>
<dbReference type="InterPro" id="IPR032675">
    <property type="entry name" value="LRR_dom_sf"/>
</dbReference>
<reference evidence="8 9" key="1">
    <citation type="submission" date="2019-09" db="EMBL/GenBank/DDBJ databases">
        <authorList>
            <person name="Chandra G."/>
            <person name="Truman W A."/>
        </authorList>
    </citation>
    <scope>NUCLEOTIDE SEQUENCE [LARGE SCALE GENOMIC DNA]</scope>
    <source>
        <strain evidence="8">PS691</strain>
    </source>
</reference>
<organism evidence="8 9">
    <name type="scientific">Pseudomonas fluorescens</name>
    <dbReference type="NCBI Taxonomy" id="294"/>
    <lineage>
        <taxon>Bacteria</taxon>
        <taxon>Pseudomonadati</taxon>
        <taxon>Pseudomonadota</taxon>
        <taxon>Gammaproteobacteria</taxon>
        <taxon>Pseudomonadales</taxon>
        <taxon>Pseudomonadaceae</taxon>
        <taxon>Pseudomonas</taxon>
    </lineage>
</organism>
<dbReference type="PROSITE" id="PS52053">
    <property type="entry name" value="NEL"/>
    <property type="match status" value="1"/>
</dbReference>
<dbReference type="EC" id="2.3.2.27" evidence="2"/>
<dbReference type="PANTHER" id="PTHR48051">
    <property type="match status" value="1"/>
</dbReference>
<dbReference type="Pfam" id="PF20178">
    <property type="entry name" value="ToxA_N"/>
    <property type="match status" value="1"/>
</dbReference>
<keyword evidence="4" id="KW-0677">Repeat</keyword>
<keyword evidence="6" id="KW-0833">Ubl conjugation pathway</keyword>
<evidence type="ECO:0000259" key="7">
    <source>
        <dbReference type="PROSITE" id="PS52053"/>
    </source>
</evidence>
<evidence type="ECO:0000256" key="1">
    <source>
        <dbReference type="ARBA" id="ARBA00000900"/>
    </source>
</evidence>
<dbReference type="AlphaFoldDB" id="A0A5E7E801"/>
<keyword evidence="6" id="KW-0964">Secreted</keyword>
<evidence type="ECO:0000256" key="5">
    <source>
        <dbReference type="ARBA" id="ARBA00023026"/>
    </source>
</evidence>
<accession>A0A5E7E801</accession>
<dbReference type="InterPro" id="IPR029487">
    <property type="entry name" value="NEL_dom"/>
</dbReference>
<name>A0A5E7E801_PSEFL</name>
<dbReference type="Pfam" id="PF14496">
    <property type="entry name" value="NEL"/>
    <property type="match status" value="1"/>
</dbReference>
<dbReference type="GO" id="GO:0061630">
    <property type="term" value="F:ubiquitin protein ligase activity"/>
    <property type="evidence" value="ECO:0007669"/>
    <property type="project" value="UniProtKB-EC"/>
</dbReference>
<dbReference type="PANTHER" id="PTHR48051:SF1">
    <property type="entry name" value="RAS SUPPRESSOR PROTEIN 1"/>
    <property type="match status" value="1"/>
</dbReference>
<dbReference type="GO" id="GO:0005737">
    <property type="term" value="C:cytoplasm"/>
    <property type="evidence" value="ECO:0007669"/>
    <property type="project" value="TreeGrafter"/>
</dbReference>
<dbReference type="InterPro" id="IPR001611">
    <property type="entry name" value="Leu-rich_rpt"/>
</dbReference>
<feature type="domain" description="NEL" evidence="7">
    <location>
        <begin position="1129"/>
        <end position="1252"/>
    </location>
</feature>
<dbReference type="GO" id="GO:0005576">
    <property type="term" value="C:extracellular region"/>
    <property type="evidence" value="ECO:0007669"/>
    <property type="project" value="UniProtKB-UniRule"/>
</dbReference>
<dbReference type="InterPro" id="IPR046673">
    <property type="entry name" value="ToxA_N"/>
</dbReference>
<proteinExistence type="inferred from homology"/>
<protein>
    <recommendedName>
        <fullName evidence="2">RING-type E3 ubiquitin transferase</fullName>
        <ecNumber evidence="2">2.3.2.27</ecNumber>
    </recommendedName>
</protein>
<gene>
    <name evidence="8" type="ORF">PS691_04314</name>
</gene>
<keyword evidence="5" id="KW-0843">Virulence</keyword>